<dbReference type="EMBL" id="PDCK01000040">
    <property type="protein sequence ID" value="PRQ47835.1"/>
    <property type="molecule type" value="Genomic_DNA"/>
</dbReference>
<reference evidence="1 2" key="1">
    <citation type="journal article" date="2018" name="Nat. Genet.">
        <title>The Rosa genome provides new insights in the design of modern roses.</title>
        <authorList>
            <person name="Bendahmane M."/>
        </authorList>
    </citation>
    <scope>NUCLEOTIDE SEQUENCE [LARGE SCALE GENOMIC DNA]</scope>
    <source>
        <strain evidence="2">cv. Old Blush</strain>
    </source>
</reference>
<protein>
    <submittedName>
        <fullName evidence="1">Uncharacterized protein</fullName>
    </submittedName>
</protein>
<sequence>MRVGFLARQYLKLLLDRFIQFVKLFGVPRIFERVRFPGEVFAKLHVILEFLLEVFYFLD</sequence>
<organism evidence="1 2">
    <name type="scientific">Rosa chinensis</name>
    <name type="common">China rose</name>
    <dbReference type="NCBI Taxonomy" id="74649"/>
    <lineage>
        <taxon>Eukaryota</taxon>
        <taxon>Viridiplantae</taxon>
        <taxon>Streptophyta</taxon>
        <taxon>Embryophyta</taxon>
        <taxon>Tracheophyta</taxon>
        <taxon>Spermatophyta</taxon>
        <taxon>Magnoliopsida</taxon>
        <taxon>eudicotyledons</taxon>
        <taxon>Gunneridae</taxon>
        <taxon>Pentapetalae</taxon>
        <taxon>rosids</taxon>
        <taxon>fabids</taxon>
        <taxon>Rosales</taxon>
        <taxon>Rosaceae</taxon>
        <taxon>Rosoideae</taxon>
        <taxon>Rosoideae incertae sedis</taxon>
        <taxon>Rosa</taxon>
    </lineage>
</organism>
<dbReference type="Proteomes" id="UP000238479">
    <property type="component" value="Chromosome 2"/>
</dbReference>
<name>A0A2P6RN22_ROSCH</name>
<accession>A0A2P6RN22</accession>
<gene>
    <name evidence="1" type="ORF">RchiOBHm_Chr2g0104081</name>
</gene>
<dbReference type="AlphaFoldDB" id="A0A2P6RN22"/>
<evidence type="ECO:0000313" key="1">
    <source>
        <dbReference type="EMBL" id="PRQ47835.1"/>
    </source>
</evidence>
<comment type="caution">
    <text evidence="1">The sequence shown here is derived from an EMBL/GenBank/DDBJ whole genome shotgun (WGS) entry which is preliminary data.</text>
</comment>
<proteinExistence type="predicted"/>
<keyword evidence="2" id="KW-1185">Reference proteome</keyword>
<dbReference type="Gramene" id="PRQ47835">
    <property type="protein sequence ID" value="PRQ47835"/>
    <property type="gene ID" value="RchiOBHm_Chr2g0104081"/>
</dbReference>
<evidence type="ECO:0000313" key="2">
    <source>
        <dbReference type="Proteomes" id="UP000238479"/>
    </source>
</evidence>